<evidence type="ECO:0000313" key="3">
    <source>
        <dbReference type="Proteomes" id="UP001054846"/>
    </source>
</evidence>
<reference evidence="2 3" key="1">
    <citation type="journal article" date="2021" name="Genome Biol. Evol.">
        <title>Complete Genome Sequencing of a Novel Gloeobacter Species from a Waterfall Cave in Mexico.</title>
        <authorList>
            <person name="Saw J.H."/>
            <person name="Cardona T."/>
            <person name="Montejano G."/>
        </authorList>
    </citation>
    <scope>NUCLEOTIDE SEQUENCE [LARGE SCALE GENOMIC DNA]</scope>
    <source>
        <strain evidence="2">MG652769</strain>
    </source>
</reference>
<dbReference type="SUPFAM" id="SSF52980">
    <property type="entry name" value="Restriction endonuclease-like"/>
    <property type="match status" value="1"/>
</dbReference>
<dbReference type="CDD" id="cd06260">
    <property type="entry name" value="DUF820-like"/>
    <property type="match status" value="1"/>
</dbReference>
<feature type="domain" description="Putative restriction endonuclease" evidence="1">
    <location>
        <begin position="10"/>
        <end position="187"/>
    </location>
</feature>
<keyword evidence="2" id="KW-0540">Nuclease</keyword>
<evidence type="ECO:0000259" key="1">
    <source>
        <dbReference type="Pfam" id="PF05685"/>
    </source>
</evidence>
<sequence length="195" mass="21759">MTTTTQKLTFEEYLAYDDGTDTRYELVDGELVPMGLGTGKHGAIIRFVAQQFEQALAQSGRPWVALPGLVGVRSPRGRNWDTSRIPDVTVLTVGQWDALGDREAIINLNEPPPILVVEVVSPTTKTDDYRSKRAEYGLLEIPEYWIVDPLEGKITLCFLEHQFYDSTEFRADDPVQSLTFANLNLTAAQILAGKL</sequence>
<dbReference type="InterPro" id="IPR008538">
    <property type="entry name" value="Uma2"/>
</dbReference>
<proteinExistence type="predicted"/>
<evidence type="ECO:0000313" key="2">
    <source>
        <dbReference type="EMBL" id="UFP95047.1"/>
    </source>
</evidence>
<protein>
    <submittedName>
        <fullName evidence="2">Uma2 family endonuclease</fullName>
    </submittedName>
</protein>
<dbReference type="PANTHER" id="PTHR34107:SF2">
    <property type="entry name" value="SLL0888 PROTEIN"/>
    <property type="match status" value="1"/>
</dbReference>
<dbReference type="PANTHER" id="PTHR34107">
    <property type="entry name" value="SLL0198 PROTEIN-RELATED"/>
    <property type="match status" value="1"/>
</dbReference>
<dbReference type="RefSeq" id="WP_230842176.1">
    <property type="nucleotide sequence ID" value="NZ_CP063845.1"/>
</dbReference>
<accession>A0ABY3PNR6</accession>
<dbReference type="Pfam" id="PF05685">
    <property type="entry name" value="Uma2"/>
    <property type="match status" value="1"/>
</dbReference>
<organism evidence="2 3">
    <name type="scientific">Gloeobacter morelensis MG652769</name>
    <dbReference type="NCBI Taxonomy" id="2781736"/>
    <lineage>
        <taxon>Bacteria</taxon>
        <taxon>Bacillati</taxon>
        <taxon>Cyanobacteriota</taxon>
        <taxon>Cyanophyceae</taxon>
        <taxon>Gloeobacterales</taxon>
        <taxon>Gloeobacteraceae</taxon>
        <taxon>Gloeobacter</taxon>
        <taxon>Gloeobacter morelensis</taxon>
    </lineage>
</organism>
<keyword evidence="2" id="KW-0255">Endonuclease</keyword>
<dbReference type="Gene3D" id="3.90.1570.10">
    <property type="entry name" value="tt1808, chain A"/>
    <property type="match status" value="1"/>
</dbReference>
<dbReference type="InterPro" id="IPR012296">
    <property type="entry name" value="Nuclease_put_TT1808"/>
</dbReference>
<name>A0ABY3PNR6_9CYAN</name>
<dbReference type="EMBL" id="CP063845">
    <property type="protein sequence ID" value="UFP95047.1"/>
    <property type="molecule type" value="Genomic_DNA"/>
</dbReference>
<keyword evidence="3" id="KW-1185">Reference proteome</keyword>
<gene>
    <name evidence="2" type="ORF">ISF26_02015</name>
</gene>
<dbReference type="GO" id="GO:0004519">
    <property type="term" value="F:endonuclease activity"/>
    <property type="evidence" value="ECO:0007669"/>
    <property type="project" value="UniProtKB-KW"/>
</dbReference>
<dbReference type="Proteomes" id="UP001054846">
    <property type="component" value="Chromosome"/>
</dbReference>
<dbReference type="InterPro" id="IPR011335">
    <property type="entry name" value="Restrct_endonuc-II-like"/>
</dbReference>
<keyword evidence="2" id="KW-0378">Hydrolase</keyword>